<sequence>MRMGSASPVAEYRATSSQGSVETEWGRLRRPRRHAASRYGLRAAGGAGDRPPGAHAPGGFGAFTAAHAVGPGWPVRVGLRARTYGAPVGADSPVPVNSRCGY</sequence>
<evidence type="ECO:0000313" key="2">
    <source>
        <dbReference type="EMBL" id="GGX96808.1"/>
    </source>
</evidence>
<keyword evidence="3" id="KW-1185">Reference proteome</keyword>
<dbReference type="EMBL" id="BMWD01000047">
    <property type="protein sequence ID" value="GGX96808.1"/>
    <property type="molecule type" value="Genomic_DNA"/>
</dbReference>
<dbReference type="AlphaFoldDB" id="A0A918U5E4"/>
<feature type="region of interest" description="Disordered" evidence="1">
    <location>
        <begin position="1"/>
        <end position="60"/>
    </location>
</feature>
<organism evidence="2 3">
    <name type="scientific">Streptomyces fructofermentans</name>
    <dbReference type="NCBI Taxonomy" id="152141"/>
    <lineage>
        <taxon>Bacteria</taxon>
        <taxon>Bacillati</taxon>
        <taxon>Actinomycetota</taxon>
        <taxon>Actinomycetes</taxon>
        <taxon>Kitasatosporales</taxon>
        <taxon>Streptomycetaceae</taxon>
        <taxon>Streptomyces</taxon>
    </lineage>
</organism>
<protein>
    <submittedName>
        <fullName evidence="2">Uncharacterized protein</fullName>
    </submittedName>
</protein>
<comment type="caution">
    <text evidence="2">The sequence shown here is derived from an EMBL/GenBank/DDBJ whole genome shotgun (WGS) entry which is preliminary data.</text>
</comment>
<name>A0A918U5E4_9ACTN</name>
<dbReference type="Proteomes" id="UP000645555">
    <property type="component" value="Unassembled WGS sequence"/>
</dbReference>
<reference evidence="2" key="1">
    <citation type="journal article" date="2014" name="Int. J. Syst. Evol. Microbiol.">
        <title>Complete genome sequence of Corynebacterium casei LMG S-19264T (=DSM 44701T), isolated from a smear-ripened cheese.</title>
        <authorList>
            <consortium name="US DOE Joint Genome Institute (JGI-PGF)"/>
            <person name="Walter F."/>
            <person name="Albersmeier A."/>
            <person name="Kalinowski J."/>
            <person name="Ruckert C."/>
        </authorList>
    </citation>
    <scope>NUCLEOTIDE SEQUENCE</scope>
    <source>
        <strain evidence="2">JCM 4956</strain>
    </source>
</reference>
<gene>
    <name evidence="2" type="ORF">GCM10010515_74150</name>
</gene>
<proteinExistence type="predicted"/>
<reference evidence="2" key="2">
    <citation type="submission" date="2020-09" db="EMBL/GenBank/DDBJ databases">
        <authorList>
            <person name="Sun Q."/>
            <person name="Ohkuma M."/>
        </authorList>
    </citation>
    <scope>NUCLEOTIDE SEQUENCE</scope>
    <source>
        <strain evidence="2">JCM 4956</strain>
    </source>
</reference>
<evidence type="ECO:0000256" key="1">
    <source>
        <dbReference type="SAM" id="MobiDB-lite"/>
    </source>
</evidence>
<accession>A0A918U5E4</accession>
<evidence type="ECO:0000313" key="3">
    <source>
        <dbReference type="Proteomes" id="UP000645555"/>
    </source>
</evidence>